<reference evidence="5 6" key="1">
    <citation type="submission" date="2022-06" db="EMBL/GenBank/DDBJ databases">
        <title>New Species of the Genus Actinoplanes, ActinopZanes ferrugineus.</title>
        <authorList>
            <person name="Ding P."/>
        </authorList>
    </citation>
    <scope>NUCLEOTIDE SEQUENCE [LARGE SCALE GENOMIC DNA]</scope>
    <source>
        <strain evidence="5 6">TRM88003</strain>
    </source>
</reference>
<feature type="region of interest" description="Disordered" evidence="2">
    <location>
        <begin position="400"/>
        <end position="422"/>
    </location>
</feature>
<evidence type="ECO:0000256" key="1">
    <source>
        <dbReference type="ARBA" id="ARBA00022801"/>
    </source>
</evidence>
<keyword evidence="6" id="KW-1185">Reference proteome</keyword>
<keyword evidence="3" id="KW-0732">Signal</keyword>
<dbReference type="Pfam" id="PF08530">
    <property type="entry name" value="PepX_C"/>
    <property type="match status" value="1"/>
</dbReference>
<dbReference type="Gene3D" id="2.60.120.260">
    <property type="entry name" value="Galactose-binding domain-like"/>
    <property type="match status" value="1"/>
</dbReference>
<dbReference type="SMART" id="SM00939">
    <property type="entry name" value="PepX_C"/>
    <property type="match status" value="1"/>
</dbReference>
<feature type="signal peptide" evidence="3">
    <location>
        <begin position="1"/>
        <end position="23"/>
    </location>
</feature>
<evidence type="ECO:0000256" key="2">
    <source>
        <dbReference type="SAM" id="MobiDB-lite"/>
    </source>
</evidence>
<dbReference type="RefSeq" id="WP_253242723.1">
    <property type="nucleotide sequence ID" value="NZ_JAMYJR010000049.1"/>
</dbReference>
<proteinExistence type="predicted"/>
<organism evidence="5 6">
    <name type="scientific">Paractinoplanes aksuensis</name>
    <dbReference type="NCBI Taxonomy" id="2939490"/>
    <lineage>
        <taxon>Bacteria</taxon>
        <taxon>Bacillati</taxon>
        <taxon>Actinomycetota</taxon>
        <taxon>Actinomycetes</taxon>
        <taxon>Micromonosporales</taxon>
        <taxon>Micromonosporaceae</taxon>
        <taxon>Paractinoplanes</taxon>
    </lineage>
</organism>
<dbReference type="SUPFAM" id="SSF53474">
    <property type="entry name" value="alpha/beta-Hydrolases"/>
    <property type="match status" value="1"/>
</dbReference>
<protein>
    <submittedName>
        <fullName evidence="5">CocE/NonD family hydrolase</fullName>
    </submittedName>
</protein>
<feature type="chain" id="PRO_5045877967" evidence="3">
    <location>
        <begin position="24"/>
        <end position="599"/>
    </location>
</feature>
<feature type="domain" description="Xaa-Pro dipeptidyl-peptidase C-terminal" evidence="4">
    <location>
        <begin position="336"/>
        <end position="562"/>
    </location>
</feature>
<dbReference type="Gene3D" id="3.40.50.1820">
    <property type="entry name" value="alpha/beta hydrolase"/>
    <property type="match status" value="2"/>
</dbReference>
<dbReference type="InterPro" id="IPR029058">
    <property type="entry name" value="AB_hydrolase_fold"/>
</dbReference>
<dbReference type="Pfam" id="PF02129">
    <property type="entry name" value="Peptidase_S15"/>
    <property type="match status" value="1"/>
</dbReference>
<dbReference type="EMBL" id="JAMYJR010000049">
    <property type="protein sequence ID" value="MCO8276697.1"/>
    <property type="molecule type" value="Genomic_DNA"/>
</dbReference>
<evidence type="ECO:0000313" key="5">
    <source>
        <dbReference type="EMBL" id="MCO8276697.1"/>
    </source>
</evidence>
<dbReference type="InterPro" id="IPR005674">
    <property type="entry name" value="CocE/Ser_esterase"/>
</dbReference>
<gene>
    <name evidence="5" type="ORF">M1L60_39570</name>
</gene>
<evidence type="ECO:0000259" key="4">
    <source>
        <dbReference type="SMART" id="SM00939"/>
    </source>
</evidence>
<keyword evidence="1 5" id="KW-0378">Hydrolase</keyword>
<dbReference type="NCBIfam" id="TIGR00976">
    <property type="entry name" value="CocE_NonD"/>
    <property type="match status" value="1"/>
</dbReference>
<dbReference type="InterPro" id="IPR013736">
    <property type="entry name" value="Xaa-Pro_dipept_C"/>
</dbReference>
<dbReference type="GO" id="GO:0016787">
    <property type="term" value="F:hydrolase activity"/>
    <property type="evidence" value="ECO:0007669"/>
    <property type="project" value="UniProtKB-KW"/>
</dbReference>
<evidence type="ECO:0000313" key="6">
    <source>
        <dbReference type="Proteomes" id="UP001523369"/>
    </source>
</evidence>
<dbReference type="SUPFAM" id="SSF49785">
    <property type="entry name" value="Galactose-binding domain-like"/>
    <property type="match status" value="1"/>
</dbReference>
<name>A0ABT1E0Y7_9ACTN</name>
<dbReference type="Proteomes" id="UP001523369">
    <property type="component" value="Unassembled WGS sequence"/>
</dbReference>
<comment type="caution">
    <text evidence="5">The sequence shown here is derived from an EMBL/GenBank/DDBJ whole genome shotgun (WGS) entry which is preliminary data.</text>
</comment>
<evidence type="ECO:0000256" key="3">
    <source>
        <dbReference type="SAM" id="SignalP"/>
    </source>
</evidence>
<dbReference type="InterPro" id="IPR008979">
    <property type="entry name" value="Galactose-bd-like_sf"/>
</dbReference>
<accession>A0ABT1E0Y7</accession>
<dbReference type="InterPro" id="IPR000383">
    <property type="entry name" value="Xaa-Pro-like_dom"/>
</dbReference>
<sequence length="599" mass="64439">MKPVRTAAALLTAAALTVSVAGAATASADNERVPEGATWTQHYFPSSGGAELHADVLLPKGLAKGQKVPVILSVGPYFGHSGQKSKEDWKTAGPSDRFSDFIEGTKLFERGYAFVMVDSRGFGGSTGCLDFAGPDEHDDVKAAIDWSARQSWSTGSVGMYGKSYDAITGLIGNNLDQDALKAVVAQEPIWNPYRNPHSNGVPRPNMLSVPTIYNSIASLPQMPDDTAKYKANAAYEATHPQCLDDNLAGYLIGEEQAPYWQERDLPREARGSDTPLFVTQGFIEDNTKPEDMDEYLANHRGPKRAWLGQWNHVRGNDRTEEGQLEMGREGWFAETMAFYDQYLKGIAPKVKYPAFAVQDSTGKWRAQNTWPVVEKTATIGLGGGSYFDDGGADARAALVESGAPLPPPPTGTPDPEEGAGGLEPVIPKSLAAVQLKRIQAGRTTSAIFKFSAPVTEATRLTGTPEASVVARGQGNVMVKLYDVGPDGKAVIINENVSLLNRGRTSFDLKSTDWTLAAGHVLGVEIGAVQTGSWLDRPSRETIRVRDARLKLALDDPADDVATPGNAAVFQKKYLERHQVDLTALPPSFKVPAAAPRSAS</sequence>